<keyword evidence="2" id="KW-0408">Iron</keyword>
<dbReference type="PRINTS" id="PR00359">
    <property type="entry name" value="BP450"/>
</dbReference>
<organism evidence="4 5">
    <name type="scientific">Paraburkholderia graminis</name>
    <dbReference type="NCBI Taxonomy" id="60548"/>
    <lineage>
        <taxon>Bacteria</taxon>
        <taxon>Pseudomonadati</taxon>
        <taxon>Pseudomonadota</taxon>
        <taxon>Betaproteobacteria</taxon>
        <taxon>Burkholderiales</taxon>
        <taxon>Burkholderiaceae</taxon>
        <taxon>Paraburkholderia</taxon>
    </lineage>
</organism>
<keyword evidence="2" id="KW-0479">Metal-binding</keyword>
<keyword evidence="2" id="KW-0503">Monooxygenase</keyword>
<evidence type="ECO:0000313" key="4">
    <source>
        <dbReference type="EMBL" id="MDR6206619.1"/>
    </source>
</evidence>
<dbReference type="Proteomes" id="UP001245184">
    <property type="component" value="Unassembled WGS sequence"/>
</dbReference>
<dbReference type="SUPFAM" id="SSF48264">
    <property type="entry name" value="Cytochrome P450"/>
    <property type="match status" value="1"/>
</dbReference>
<dbReference type="Gene3D" id="1.10.630.10">
    <property type="entry name" value="Cytochrome P450"/>
    <property type="match status" value="1"/>
</dbReference>
<comment type="caution">
    <text evidence="4">The sequence shown here is derived from an EMBL/GenBank/DDBJ whole genome shotgun (WGS) entry which is preliminary data.</text>
</comment>
<comment type="similarity">
    <text evidence="1 2">Belongs to the cytochrome P450 family.</text>
</comment>
<dbReference type="AlphaFoldDB" id="A0ABD5CN56"/>
<dbReference type="Pfam" id="PF00067">
    <property type="entry name" value="p450"/>
    <property type="match status" value="1"/>
</dbReference>
<dbReference type="GO" id="GO:0004497">
    <property type="term" value="F:monooxygenase activity"/>
    <property type="evidence" value="ECO:0007669"/>
    <property type="project" value="UniProtKB-KW"/>
</dbReference>
<keyword evidence="2" id="KW-0560">Oxidoreductase</keyword>
<keyword evidence="3" id="KW-0472">Membrane</keyword>
<evidence type="ECO:0000313" key="5">
    <source>
        <dbReference type="Proteomes" id="UP001245184"/>
    </source>
</evidence>
<dbReference type="InterPro" id="IPR001128">
    <property type="entry name" value="Cyt_P450"/>
</dbReference>
<dbReference type="PRINTS" id="PR00385">
    <property type="entry name" value="P450"/>
</dbReference>
<protein>
    <submittedName>
        <fullName evidence="4">Cytochrome P450</fullName>
    </submittedName>
</protein>
<name>A0ABD5CN56_9BURK</name>
<dbReference type="GO" id="GO:0046872">
    <property type="term" value="F:metal ion binding"/>
    <property type="evidence" value="ECO:0007669"/>
    <property type="project" value="UniProtKB-KW"/>
</dbReference>
<evidence type="ECO:0000256" key="2">
    <source>
        <dbReference type="RuleBase" id="RU000461"/>
    </source>
</evidence>
<gene>
    <name evidence="4" type="ORF">QF025_005339</name>
</gene>
<sequence>MTFTFDVPFTDTRTHADGEPPMTCEIPDPGSYSVLPSIIGTGSGDPYPLYRWLRAHRPLCRDASGVWLASSHALVTRILDDARFSARPPPGTEPLDDPLGYASMVVFQTGEAHERLRRFLGPLFSRKALVSLQDFIDDEVARLVDQCEHLPRFDLVANIASVLPVRTICRLLGFPDAHGASYLEASAGAWQLISGAPMSAAEHALAAMHTEAFLAQVESFMRAIDPHAAPDHAASRFLRLEQEGGIGRREMLVNILFLFIAGYGTTLLSIGNSVAALLREPRAWQALKDDISLVPQAVRELYRYDPAVQSVFRYAWDDVEIDGCRIRRGERVMPLIGAANRDPAVFAAPDEICFEREAGRSLTFGAGPHSCMGLALARMQLESLLRALTRRMPDLRLSPGQQARQQHGSFHGYDRLMVER</sequence>
<keyword evidence="3" id="KW-1133">Transmembrane helix</keyword>
<proteinExistence type="inferred from homology"/>
<keyword evidence="3" id="KW-0812">Transmembrane</keyword>
<dbReference type="EMBL" id="JAVIZN010000002">
    <property type="protein sequence ID" value="MDR6206619.1"/>
    <property type="molecule type" value="Genomic_DNA"/>
</dbReference>
<accession>A0ABD5CN56</accession>
<dbReference type="InterPro" id="IPR017972">
    <property type="entry name" value="Cyt_P450_CS"/>
</dbReference>
<dbReference type="PANTHER" id="PTHR46696">
    <property type="entry name" value="P450, PUTATIVE (EUROFUNG)-RELATED"/>
    <property type="match status" value="1"/>
</dbReference>
<dbReference type="PANTHER" id="PTHR46696:SF4">
    <property type="entry name" value="BIOTIN BIOSYNTHESIS CYTOCHROME P450"/>
    <property type="match status" value="1"/>
</dbReference>
<evidence type="ECO:0000256" key="3">
    <source>
        <dbReference type="SAM" id="Phobius"/>
    </source>
</evidence>
<evidence type="ECO:0000256" key="1">
    <source>
        <dbReference type="ARBA" id="ARBA00010617"/>
    </source>
</evidence>
<keyword evidence="2" id="KW-0349">Heme</keyword>
<dbReference type="InterPro" id="IPR036396">
    <property type="entry name" value="Cyt_P450_sf"/>
</dbReference>
<feature type="transmembrane region" description="Helical" evidence="3">
    <location>
        <begin position="255"/>
        <end position="278"/>
    </location>
</feature>
<dbReference type="PROSITE" id="PS00086">
    <property type="entry name" value="CYTOCHROME_P450"/>
    <property type="match status" value="1"/>
</dbReference>
<dbReference type="InterPro" id="IPR002397">
    <property type="entry name" value="Cyt_P450_B"/>
</dbReference>
<reference evidence="4 5" key="1">
    <citation type="submission" date="2023-08" db="EMBL/GenBank/DDBJ databases">
        <title>Genome sequencing of plant associated microbes to promote plant fitness in Sorghum bicolor and Oryza sativa.</title>
        <authorList>
            <person name="Coleman-Derr D."/>
        </authorList>
    </citation>
    <scope>NUCLEOTIDE SEQUENCE [LARGE SCALE GENOMIC DNA]</scope>
    <source>
        <strain evidence="4 5">SLBN-33</strain>
    </source>
</reference>